<keyword evidence="2 8" id="KW-0813">Transport</keyword>
<evidence type="ECO:0000256" key="6">
    <source>
        <dbReference type="ARBA" id="ARBA00022989"/>
    </source>
</evidence>
<evidence type="ECO:0000313" key="11">
    <source>
        <dbReference type="EMBL" id="ACF14782.1"/>
    </source>
</evidence>
<dbReference type="GO" id="GO:0005886">
    <property type="term" value="C:plasma membrane"/>
    <property type="evidence" value="ECO:0007669"/>
    <property type="project" value="UniProtKB-SubCell"/>
</dbReference>
<dbReference type="PANTHER" id="PTHR30625">
    <property type="entry name" value="PROTEIN TOLQ"/>
    <property type="match status" value="1"/>
</dbReference>
<evidence type="ECO:0000256" key="9">
    <source>
        <dbReference type="SAM" id="Phobius"/>
    </source>
</evidence>
<feature type="transmembrane region" description="Helical" evidence="9">
    <location>
        <begin position="152"/>
        <end position="179"/>
    </location>
</feature>
<dbReference type="Pfam" id="PF01618">
    <property type="entry name" value="MotA_ExbB"/>
    <property type="match status" value="1"/>
</dbReference>
<evidence type="ECO:0000256" key="4">
    <source>
        <dbReference type="ARBA" id="ARBA00022692"/>
    </source>
</evidence>
<evidence type="ECO:0000256" key="5">
    <source>
        <dbReference type="ARBA" id="ARBA00022927"/>
    </source>
</evidence>
<protein>
    <submittedName>
        <fullName evidence="11">MotA/TolQ/ExbB proton channel</fullName>
    </submittedName>
</protein>
<evidence type="ECO:0000259" key="10">
    <source>
        <dbReference type="Pfam" id="PF01618"/>
    </source>
</evidence>
<keyword evidence="5 8" id="KW-0653">Protein transport</keyword>
<keyword evidence="7 9" id="KW-0472">Membrane</keyword>
<dbReference type="PANTHER" id="PTHR30625:SF15">
    <property type="entry name" value="BIOPOLYMER TRANSPORT PROTEIN EXBB"/>
    <property type="match status" value="1"/>
</dbReference>
<dbReference type="GO" id="GO:0017038">
    <property type="term" value="P:protein import"/>
    <property type="evidence" value="ECO:0007669"/>
    <property type="project" value="TreeGrafter"/>
</dbReference>
<evidence type="ECO:0000256" key="7">
    <source>
        <dbReference type="ARBA" id="ARBA00023136"/>
    </source>
</evidence>
<dbReference type="eggNOG" id="COG0811">
    <property type="taxonomic scope" value="Bacteria"/>
</dbReference>
<evidence type="ECO:0000313" key="12">
    <source>
        <dbReference type="Proteomes" id="UP000001208"/>
    </source>
</evidence>
<feature type="transmembrane region" description="Helical" evidence="9">
    <location>
        <begin position="5"/>
        <end position="24"/>
    </location>
</feature>
<name>B3QWM2_CHLT3</name>
<dbReference type="Proteomes" id="UP000001208">
    <property type="component" value="Chromosome"/>
</dbReference>
<dbReference type="EMBL" id="CP001100">
    <property type="protein sequence ID" value="ACF14782.1"/>
    <property type="molecule type" value="Genomic_DNA"/>
</dbReference>
<keyword evidence="4 9" id="KW-0812">Transmembrane</keyword>
<reference evidence="11 12" key="1">
    <citation type="submission" date="2008-06" db="EMBL/GenBank/DDBJ databases">
        <title>Complete sequence of Chloroherpeton thalassium ATCC 35110.</title>
        <authorList>
            <consortium name="US DOE Joint Genome Institute"/>
            <person name="Lucas S."/>
            <person name="Copeland A."/>
            <person name="Lapidus A."/>
            <person name="Glavina del Rio T."/>
            <person name="Dalin E."/>
            <person name="Tice H."/>
            <person name="Bruce D."/>
            <person name="Goodwin L."/>
            <person name="Pitluck S."/>
            <person name="Schmutz J."/>
            <person name="Larimer F."/>
            <person name="Land M."/>
            <person name="Hauser L."/>
            <person name="Kyrpides N."/>
            <person name="Mikhailova N."/>
            <person name="Liu Z."/>
            <person name="Li T."/>
            <person name="Zhao F."/>
            <person name="Overmann J."/>
            <person name="Bryant D.A."/>
            <person name="Richardson P."/>
        </authorList>
    </citation>
    <scope>NUCLEOTIDE SEQUENCE [LARGE SCALE GENOMIC DNA]</scope>
    <source>
        <strain evidence="12">ATCC 35110 / GB-78</strain>
    </source>
</reference>
<evidence type="ECO:0000256" key="8">
    <source>
        <dbReference type="RuleBase" id="RU004057"/>
    </source>
</evidence>
<dbReference type="InterPro" id="IPR002898">
    <property type="entry name" value="MotA_ExbB_proton_chnl"/>
</dbReference>
<dbReference type="AlphaFoldDB" id="B3QWM2"/>
<dbReference type="STRING" id="517418.Ctha_2332"/>
<dbReference type="KEGG" id="cts:Ctha_2332"/>
<comment type="subcellular location">
    <subcellularLocation>
        <location evidence="1">Cell membrane</location>
        <topology evidence="1">Multi-pass membrane protein</topology>
    </subcellularLocation>
    <subcellularLocation>
        <location evidence="8">Membrane</location>
        <topology evidence="8">Multi-pass membrane protein</topology>
    </subcellularLocation>
</comment>
<dbReference type="RefSeq" id="WP_012500864.1">
    <property type="nucleotide sequence ID" value="NC_011026.1"/>
</dbReference>
<keyword evidence="3" id="KW-1003">Cell membrane</keyword>
<proteinExistence type="inferred from homology"/>
<dbReference type="HOGENOM" id="CLU_053325_4_3_10"/>
<dbReference type="InterPro" id="IPR050790">
    <property type="entry name" value="ExbB/TolQ_transport"/>
</dbReference>
<dbReference type="OrthoDB" id="4045at2"/>
<organism evidence="11 12">
    <name type="scientific">Chloroherpeton thalassium (strain ATCC 35110 / GB-78)</name>
    <dbReference type="NCBI Taxonomy" id="517418"/>
    <lineage>
        <taxon>Bacteria</taxon>
        <taxon>Pseudomonadati</taxon>
        <taxon>Chlorobiota</taxon>
        <taxon>Chlorobiia</taxon>
        <taxon>Chlorobiales</taxon>
        <taxon>Chloroherpetonaceae</taxon>
        <taxon>Chloroherpeton</taxon>
    </lineage>
</organism>
<feature type="domain" description="MotA/TolQ/ExbB proton channel" evidence="10">
    <location>
        <begin position="101"/>
        <end position="231"/>
    </location>
</feature>
<evidence type="ECO:0000256" key="2">
    <source>
        <dbReference type="ARBA" id="ARBA00022448"/>
    </source>
</evidence>
<feature type="transmembrane region" description="Helical" evidence="9">
    <location>
        <begin position="199"/>
        <end position="220"/>
    </location>
</feature>
<accession>B3QWM2</accession>
<sequence>MKQSLFNLILMVVAYCVALGFYMWCGQQPRASVFHALYDGGPIITILITLILMVISYVIERSIALKKAEGKGGLTGFIKEIETEIEAGKIDSAIEMCENHQSSLSAVIRAGLQKYKSLVKRNINDPEKRMSEMQKSIEEASMMEMPLLERNLVAISTIASIATMFGLFGTTIGMIRAFQALATGGAPDAVQLSLGISEALYNTALGIFGGISGIVSYNFFTNKIDRFTYMIDEAAYYIVQTLAIKDEKAA</sequence>
<feature type="transmembrane region" description="Helical" evidence="9">
    <location>
        <begin position="36"/>
        <end position="59"/>
    </location>
</feature>
<comment type="similarity">
    <text evidence="8">Belongs to the exbB/tolQ family.</text>
</comment>
<keyword evidence="12" id="KW-1185">Reference proteome</keyword>
<evidence type="ECO:0000256" key="1">
    <source>
        <dbReference type="ARBA" id="ARBA00004651"/>
    </source>
</evidence>
<gene>
    <name evidence="11" type="ordered locus">Ctha_2332</name>
</gene>
<evidence type="ECO:0000256" key="3">
    <source>
        <dbReference type="ARBA" id="ARBA00022475"/>
    </source>
</evidence>
<keyword evidence="6 9" id="KW-1133">Transmembrane helix</keyword>